<evidence type="ECO:0000313" key="2">
    <source>
        <dbReference type="EMBL" id="AAM02538.1"/>
    </source>
</evidence>
<dbReference type="EMBL" id="AE009439">
    <property type="protein sequence ID" value="AAM02538.1"/>
    <property type="molecule type" value="Genomic_DNA"/>
</dbReference>
<dbReference type="GeneID" id="1477920"/>
<name>Q8TVR3_METKA</name>
<dbReference type="PANTHER" id="PTHR13323">
    <property type="entry name" value="LATE ENDOSOMAL/LYSOSOMAL MP1 INTERACTING PROTEIN"/>
    <property type="match status" value="1"/>
</dbReference>
<dbReference type="Proteomes" id="UP000001826">
    <property type="component" value="Chromosome"/>
</dbReference>
<gene>
    <name evidence="2" type="ordered locus">MK1325</name>
</gene>
<evidence type="ECO:0000313" key="3">
    <source>
        <dbReference type="Proteomes" id="UP000001826"/>
    </source>
</evidence>
<sequence length="115" mass="12168">MIEKVLADLNRVAGVNGSMVASSDGLVVAEAVPPEVDPEIVGAIATTVYGSGERVIEEMELGELKQMLVESTDGKVVIIRVDDDALLVLIADPDANLGLIRLKAREAAEEISKQL</sequence>
<dbReference type="InterPro" id="IPR037587">
    <property type="entry name" value="LAMTOR2-like"/>
</dbReference>
<reference evidence="2 3" key="1">
    <citation type="journal article" date="2002" name="Proc. Natl. Acad. Sci. U.S.A.">
        <title>The complete genome of hyperthermophile Methanopyrus kandleri AV19 and monophyly of archaeal methanogens.</title>
        <authorList>
            <person name="Slesarev A.I."/>
            <person name="Mezhevaya K.V."/>
            <person name="Makarova K.S."/>
            <person name="Polushin N.N."/>
            <person name="Shcherbinina O.V."/>
            <person name="Shakhova V.V."/>
            <person name="Belova G.I."/>
            <person name="Aravind L."/>
            <person name="Natale D.A."/>
            <person name="Rogozin I.B."/>
            <person name="Tatusov R.L."/>
            <person name="Wolf Y.I."/>
            <person name="Stetter K.O."/>
            <person name="Malykh A.G."/>
            <person name="Koonin E.V."/>
            <person name="Kozyavkin S.A."/>
        </authorList>
    </citation>
    <scope>NUCLEOTIDE SEQUENCE [LARGE SCALE GENOMIC DNA]</scope>
    <source>
        <strain evidence="3">AV19 / DSM 6324 / JCM 9639 / NBRC 100938</strain>
    </source>
</reference>
<dbReference type="HOGENOM" id="CLU_118613_4_0_2"/>
<dbReference type="EnsemblBacteria" id="AAM02538">
    <property type="protein sequence ID" value="AAM02538"/>
    <property type="gene ID" value="MK1325"/>
</dbReference>
<dbReference type="PaxDb" id="190192-MK1325"/>
<dbReference type="SUPFAM" id="SSF103196">
    <property type="entry name" value="Roadblock/LC7 domain"/>
    <property type="match status" value="1"/>
</dbReference>
<proteinExistence type="predicted"/>
<dbReference type="GO" id="GO:0060090">
    <property type="term" value="F:molecular adaptor activity"/>
    <property type="evidence" value="ECO:0007669"/>
    <property type="project" value="InterPro"/>
</dbReference>
<accession>Q8TVR3</accession>
<dbReference type="Gene3D" id="3.30.450.30">
    <property type="entry name" value="Dynein light chain 2a, cytoplasmic"/>
    <property type="match status" value="1"/>
</dbReference>
<organism evidence="2 3">
    <name type="scientific">Methanopyrus kandleri (strain AV19 / DSM 6324 / JCM 9639 / NBRC 100938)</name>
    <dbReference type="NCBI Taxonomy" id="190192"/>
    <lineage>
        <taxon>Archaea</taxon>
        <taxon>Methanobacteriati</taxon>
        <taxon>Methanobacteriota</taxon>
        <taxon>Methanomada group</taxon>
        <taxon>Methanopyri</taxon>
        <taxon>Methanopyrales</taxon>
        <taxon>Methanopyraceae</taxon>
        <taxon>Methanopyrus</taxon>
    </lineage>
</organism>
<dbReference type="GO" id="GO:0005085">
    <property type="term" value="F:guanyl-nucleotide exchange factor activity"/>
    <property type="evidence" value="ECO:0007669"/>
    <property type="project" value="InterPro"/>
</dbReference>
<feature type="domain" description="Roadblock/LAMTOR2" evidence="1">
    <location>
        <begin position="2"/>
        <end position="91"/>
    </location>
</feature>
<dbReference type="OrthoDB" id="92542at2157"/>
<dbReference type="Pfam" id="PF03259">
    <property type="entry name" value="Robl_LC7"/>
    <property type="match status" value="1"/>
</dbReference>
<dbReference type="AlphaFoldDB" id="Q8TVR3"/>
<dbReference type="InParanoid" id="Q8TVR3"/>
<evidence type="ECO:0000259" key="1">
    <source>
        <dbReference type="SMART" id="SM00960"/>
    </source>
</evidence>
<dbReference type="STRING" id="190192.MK1325"/>
<dbReference type="SMART" id="SM00960">
    <property type="entry name" value="Robl_LC7"/>
    <property type="match status" value="1"/>
</dbReference>
<protein>
    <submittedName>
        <fullName evidence="2">Predicted regulator of Ras-like GTPase activity, member of the Roadblock/LC7/MglB family</fullName>
    </submittedName>
</protein>
<dbReference type="RefSeq" id="WP_011019693.1">
    <property type="nucleotide sequence ID" value="NC_003551.1"/>
</dbReference>
<dbReference type="InterPro" id="IPR004942">
    <property type="entry name" value="Roadblock/LAMTOR2_dom"/>
</dbReference>
<dbReference type="GO" id="GO:0032008">
    <property type="term" value="P:positive regulation of TOR signaling"/>
    <property type="evidence" value="ECO:0007669"/>
    <property type="project" value="InterPro"/>
</dbReference>
<keyword evidence="3" id="KW-1185">Reference proteome</keyword>
<dbReference type="KEGG" id="mka:MK1325"/>